<evidence type="ECO:0000313" key="3">
    <source>
        <dbReference type="EMBL" id="KAF4143824.1"/>
    </source>
</evidence>
<dbReference type="EMBL" id="JAACNO010000947">
    <property type="protein sequence ID" value="KAF4143824.1"/>
    <property type="molecule type" value="Genomic_DNA"/>
</dbReference>
<evidence type="ECO:0000256" key="1">
    <source>
        <dbReference type="SAM" id="MobiDB-lite"/>
    </source>
</evidence>
<name>A0A833TB02_PHYIN</name>
<organism evidence="2 4">
    <name type="scientific">Phytophthora infestans</name>
    <name type="common">Potato late blight agent</name>
    <name type="synonym">Botrytis infestans</name>
    <dbReference type="NCBI Taxonomy" id="4787"/>
    <lineage>
        <taxon>Eukaryota</taxon>
        <taxon>Sar</taxon>
        <taxon>Stramenopiles</taxon>
        <taxon>Oomycota</taxon>
        <taxon>Peronosporomycetes</taxon>
        <taxon>Peronosporales</taxon>
        <taxon>Peronosporaceae</taxon>
        <taxon>Phytophthora</taxon>
    </lineage>
</organism>
<reference evidence="2" key="1">
    <citation type="submission" date="2020-04" db="EMBL/GenBank/DDBJ databases">
        <title>Hybrid Assembly of Korean Phytophthora infestans isolates.</title>
        <authorList>
            <person name="Prokchorchik M."/>
            <person name="Lee Y."/>
            <person name="Seo J."/>
            <person name="Cho J.-H."/>
            <person name="Park Y.-E."/>
            <person name="Jang D.-C."/>
            <person name="Im J.-S."/>
            <person name="Choi J.-G."/>
            <person name="Park H.-J."/>
            <person name="Lee G.-B."/>
            <person name="Lee Y.-G."/>
            <person name="Hong S.-Y."/>
            <person name="Cho K."/>
            <person name="Sohn K.H."/>
        </authorList>
    </citation>
    <scope>NUCLEOTIDE SEQUENCE</scope>
    <source>
        <strain evidence="2">KR_1_A1</strain>
        <strain evidence="3">KR_2_A2</strain>
    </source>
</reference>
<proteinExistence type="predicted"/>
<feature type="compositionally biased region" description="Basic and acidic residues" evidence="1">
    <location>
        <begin position="18"/>
        <end position="29"/>
    </location>
</feature>
<gene>
    <name evidence="2" type="ORF">GN244_ATG08183</name>
    <name evidence="3" type="ORF">GN958_ATG06910</name>
</gene>
<comment type="caution">
    <text evidence="2">The sequence shown here is derived from an EMBL/GenBank/DDBJ whole genome shotgun (WGS) entry which is preliminary data.</text>
</comment>
<evidence type="ECO:0000313" key="4">
    <source>
        <dbReference type="Proteomes" id="UP000602510"/>
    </source>
</evidence>
<protein>
    <submittedName>
        <fullName evidence="2">Uncharacterized protein</fullName>
    </submittedName>
</protein>
<accession>A0A833TB02</accession>
<keyword evidence="4" id="KW-1185">Reference proteome</keyword>
<dbReference type="EMBL" id="WSZM01000168">
    <property type="protein sequence ID" value="KAF4039659.1"/>
    <property type="molecule type" value="Genomic_DNA"/>
</dbReference>
<sequence>MSQTSFSEETLSNSYHSDAYHPDSDRSDSDISDVCHSASDHSESDQSDPYRPSSNYFDLDMPGTSSYDGECVSDVSSGHTEIIPRQSSSLDVKGDDGHQIEAVDDSAWFALPDGVEADLGSGPVTYQR</sequence>
<evidence type="ECO:0000313" key="2">
    <source>
        <dbReference type="EMBL" id="KAF4039659.1"/>
    </source>
</evidence>
<feature type="region of interest" description="Disordered" evidence="1">
    <location>
        <begin position="1"/>
        <end position="72"/>
    </location>
</feature>
<dbReference type="AlphaFoldDB" id="A0A833TB02"/>
<feature type="compositionally biased region" description="Polar residues" evidence="1">
    <location>
        <begin position="1"/>
        <end position="16"/>
    </location>
</feature>
<dbReference type="Proteomes" id="UP000602510">
    <property type="component" value="Unassembled WGS sequence"/>
</dbReference>
<dbReference type="Proteomes" id="UP000704712">
    <property type="component" value="Unassembled WGS sequence"/>
</dbReference>